<keyword evidence="3" id="KW-1185">Reference proteome</keyword>
<feature type="non-terminal residue" evidence="2">
    <location>
        <position position="251"/>
    </location>
</feature>
<evidence type="ECO:0000313" key="2">
    <source>
        <dbReference type="EMBL" id="CAK0905386.1"/>
    </source>
</evidence>
<name>A0ABN9XZ27_9DINO</name>
<feature type="compositionally biased region" description="Basic and acidic residues" evidence="1">
    <location>
        <begin position="111"/>
        <end position="137"/>
    </location>
</feature>
<accession>A0ABN9XZ27</accession>
<feature type="compositionally biased region" description="Basic and acidic residues" evidence="1">
    <location>
        <begin position="46"/>
        <end position="63"/>
    </location>
</feature>
<organism evidence="2 3">
    <name type="scientific">Prorocentrum cordatum</name>
    <dbReference type="NCBI Taxonomy" id="2364126"/>
    <lineage>
        <taxon>Eukaryota</taxon>
        <taxon>Sar</taxon>
        <taxon>Alveolata</taxon>
        <taxon>Dinophyceae</taxon>
        <taxon>Prorocentrales</taxon>
        <taxon>Prorocentraceae</taxon>
        <taxon>Prorocentrum</taxon>
    </lineage>
</organism>
<dbReference type="EMBL" id="CAUYUJ010021553">
    <property type="protein sequence ID" value="CAK0905386.1"/>
    <property type="molecule type" value="Genomic_DNA"/>
</dbReference>
<feature type="compositionally biased region" description="Gly residues" evidence="1">
    <location>
        <begin position="1"/>
        <end position="10"/>
    </location>
</feature>
<dbReference type="Proteomes" id="UP001189429">
    <property type="component" value="Unassembled WGS sequence"/>
</dbReference>
<gene>
    <name evidence="2" type="ORF">PCOR1329_LOCUS81114</name>
</gene>
<comment type="caution">
    <text evidence="2">The sequence shown here is derived from an EMBL/GenBank/DDBJ whole genome shotgun (WGS) entry which is preliminary data.</text>
</comment>
<feature type="non-terminal residue" evidence="2">
    <location>
        <position position="1"/>
    </location>
</feature>
<feature type="compositionally biased region" description="Basic residues" evidence="1">
    <location>
        <begin position="138"/>
        <end position="149"/>
    </location>
</feature>
<sequence>GEGAMRGGEGQRSVGRRRLSQLEGPRGPFPPRLATGTATCPPRAETGAREGRRRAPTDGRQSRPGEPVLKTPAGAGAEDAAMSLAVHQARACARLQEYIGCQAPSRSSPSARDRVKRLADVRRGTSLEHQREREGERAKRRRRRRRRRRSGDAMRTHGDGTPWAAQCSSGSRPAGERAALRAESAQAAAAPRSSGSSPSPPAPRDLRGGQGAPRAVKKPRRGGFSPSSASGGPHRASGPSTARLRRSSGSP</sequence>
<reference evidence="2" key="1">
    <citation type="submission" date="2023-10" db="EMBL/GenBank/DDBJ databases">
        <authorList>
            <person name="Chen Y."/>
            <person name="Shah S."/>
            <person name="Dougan E. K."/>
            <person name="Thang M."/>
            <person name="Chan C."/>
        </authorList>
    </citation>
    <scope>NUCLEOTIDE SEQUENCE [LARGE SCALE GENOMIC DNA]</scope>
</reference>
<feature type="compositionally biased region" description="Low complexity" evidence="1">
    <location>
        <begin position="181"/>
        <end position="197"/>
    </location>
</feature>
<evidence type="ECO:0000313" key="3">
    <source>
        <dbReference type="Proteomes" id="UP001189429"/>
    </source>
</evidence>
<feature type="region of interest" description="Disordered" evidence="1">
    <location>
        <begin position="1"/>
        <end position="78"/>
    </location>
</feature>
<feature type="region of interest" description="Disordered" evidence="1">
    <location>
        <begin position="100"/>
        <end position="251"/>
    </location>
</feature>
<feature type="compositionally biased region" description="Low complexity" evidence="1">
    <location>
        <begin position="222"/>
        <end position="233"/>
    </location>
</feature>
<proteinExistence type="predicted"/>
<protein>
    <submittedName>
        <fullName evidence="2">Uncharacterized protein</fullName>
    </submittedName>
</protein>
<evidence type="ECO:0000256" key="1">
    <source>
        <dbReference type="SAM" id="MobiDB-lite"/>
    </source>
</evidence>